<name>A0A2I7SJX2_9FLAO</name>
<evidence type="ECO:0000313" key="3">
    <source>
        <dbReference type="EMBL" id="AUS06154.1"/>
    </source>
</evidence>
<reference evidence="4" key="1">
    <citation type="submission" date="2018-01" db="EMBL/GenBank/DDBJ databases">
        <title>Complete genome of Tamlana sp. UJ94.</title>
        <authorList>
            <person name="Jung J."/>
            <person name="Chung D."/>
            <person name="Bae S.S."/>
            <person name="Baek K."/>
        </authorList>
    </citation>
    <scope>NUCLEOTIDE SEQUENCE [LARGE SCALE GENOMIC DNA]</scope>
    <source>
        <strain evidence="4">UJ94</strain>
    </source>
</reference>
<dbReference type="AlphaFoldDB" id="A0A2I7SJX2"/>
<dbReference type="NCBIfam" id="NF038128">
    <property type="entry name" value="choice_anch_J"/>
    <property type="match status" value="1"/>
</dbReference>
<evidence type="ECO:0000259" key="2">
    <source>
        <dbReference type="PROSITE" id="PS50507"/>
    </source>
</evidence>
<dbReference type="EMBL" id="CP025938">
    <property type="protein sequence ID" value="AUS06154.1"/>
    <property type="molecule type" value="Genomic_DNA"/>
</dbReference>
<dbReference type="KEGG" id="taj:C1A40_12140"/>
<dbReference type="InterPro" id="IPR043744">
    <property type="entry name" value="DUF5689"/>
</dbReference>
<feature type="signal peptide" evidence="1">
    <location>
        <begin position="1"/>
        <end position="22"/>
    </location>
</feature>
<dbReference type="RefSeq" id="WP_102996118.1">
    <property type="nucleotide sequence ID" value="NZ_CP025938.1"/>
</dbReference>
<dbReference type="InterPro" id="IPR007094">
    <property type="entry name" value="RNA-dir_pol_PSvirus"/>
</dbReference>
<dbReference type="Gene3D" id="2.60.120.200">
    <property type="match status" value="1"/>
</dbReference>
<dbReference type="Proteomes" id="UP000236592">
    <property type="component" value="Chromosome"/>
</dbReference>
<proteinExistence type="predicted"/>
<dbReference type="GO" id="GO:0003968">
    <property type="term" value="F:RNA-directed RNA polymerase activity"/>
    <property type="evidence" value="ECO:0007669"/>
    <property type="project" value="InterPro"/>
</dbReference>
<accession>A0A2I7SJX2</accession>
<organism evidence="3 4">
    <name type="scientific">Pseudotamlana carrageenivorans</name>
    <dbReference type="NCBI Taxonomy" id="2069432"/>
    <lineage>
        <taxon>Bacteria</taxon>
        <taxon>Pseudomonadati</taxon>
        <taxon>Bacteroidota</taxon>
        <taxon>Flavobacteriia</taxon>
        <taxon>Flavobacteriales</taxon>
        <taxon>Flavobacteriaceae</taxon>
        <taxon>Pseudotamlana</taxon>
    </lineage>
</organism>
<gene>
    <name evidence="3" type="ORF">C1A40_12140</name>
</gene>
<sequence length="480" mass="54078">MKNNLLKPLVVLSFLIALLSCGDDDLMVPELNLDDQENEEITENTVDEDIDIRHFTTTSLSDIEKLYNGEILEFATSSLEAHELLTSGYVISSDASQNITQQIFIQDQAENPTMGVVIHVASEHIYRQHQIGVGHEIQLKLHGLGLQKINNIYHIGKYTNGALSAIPDEEFENYILKTIQSQTIIPKLVTIAEILQSLDPESTNKPFPAILVSLDNIQLVEDDLGSFYGQNAQNSTNFNQVIKTLTDCTDNLKLSLQTNSNSSFSEHIFPELNGSITGILYGNRLIIRDTNDIDFTQERCQTASQSTEEGIVFSENFESISTQEELIALEGWKNINTAQDIPVYWLANAYNDNVYAEIRKGGENEAYESWLITKPIEIGSNRQLKLSLDINIRNRNSDNLDIFIVDDVTDTEILYSLENNINMVPQTENAAYEFSTIASVINIPENLTTFRIGFRYKKILYPTLTATTAYKIDNILITEE</sequence>
<dbReference type="PROSITE" id="PS50507">
    <property type="entry name" value="RDRP_SSRNA_POS"/>
    <property type="match status" value="1"/>
</dbReference>
<keyword evidence="1" id="KW-0732">Signal</keyword>
<dbReference type="Pfam" id="PF18942">
    <property type="entry name" value="DUF5689"/>
    <property type="match status" value="1"/>
</dbReference>
<feature type="chain" id="PRO_5014366979" description="RdRp catalytic domain-containing protein" evidence="1">
    <location>
        <begin position="23"/>
        <end position="480"/>
    </location>
</feature>
<keyword evidence="4" id="KW-1185">Reference proteome</keyword>
<dbReference type="GO" id="GO:0039694">
    <property type="term" value="P:viral RNA genome replication"/>
    <property type="evidence" value="ECO:0007669"/>
    <property type="project" value="InterPro"/>
</dbReference>
<evidence type="ECO:0000256" key="1">
    <source>
        <dbReference type="SAM" id="SignalP"/>
    </source>
</evidence>
<feature type="domain" description="RdRp catalytic" evidence="2">
    <location>
        <begin position="1"/>
        <end position="37"/>
    </location>
</feature>
<dbReference type="OrthoDB" id="1492759at2"/>
<evidence type="ECO:0000313" key="4">
    <source>
        <dbReference type="Proteomes" id="UP000236592"/>
    </source>
</evidence>
<protein>
    <recommendedName>
        <fullName evidence="2">RdRp catalytic domain-containing protein</fullName>
    </recommendedName>
</protein>
<dbReference type="PROSITE" id="PS51257">
    <property type="entry name" value="PROKAR_LIPOPROTEIN"/>
    <property type="match status" value="1"/>
</dbReference>